<dbReference type="GO" id="GO:0035438">
    <property type="term" value="F:cyclic-di-GMP binding"/>
    <property type="evidence" value="ECO:0007669"/>
    <property type="project" value="InterPro"/>
</dbReference>
<comment type="caution">
    <text evidence="3">The sequence shown here is derived from an EMBL/GenBank/DDBJ whole genome shotgun (WGS) entry which is preliminary data.</text>
</comment>
<sequence length="213" mass="24999">MLPKVNDMLYMQLERSPEEATYKARVTELDDQRIWMEVPLCQETGRFGLFAIGEELDVFYSRNDGIKWHFRSRVEGKRNEEIRMLSIRKPNPDDMTKRQRRNYLRVQAQLETAISTLDGVQFLACTEDVSGGGISLTAAPKWGLREGQLMQCWLAVPFRNGTIEHIPFSGEIVRVRPFHEERNRIMMKFGQIAELDQQKLIRFCFERQIDARK</sequence>
<dbReference type="SUPFAM" id="SSF141371">
    <property type="entry name" value="PilZ domain-like"/>
    <property type="match status" value="1"/>
</dbReference>
<dbReference type="RefSeq" id="WP_119792852.1">
    <property type="nucleotide sequence ID" value="NZ_QYZD01000006.1"/>
</dbReference>
<evidence type="ECO:0000313" key="3">
    <source>
        <dbReference type="EMBL" id="RJG24464.1"/>
    </source>
</evidence>
<dbReference type="InterPro" id="IPR009926">
    <property type="entry name" value="T3SS_YcgR_PilZN"/>
</dbReference>
<organism evidence="3 4">
    <name type="scientific">Paenibacillus thiaminolyticus</name>
    <name type="common">Bacillus thiaminolyticus</name>
    <dbReference type="NCBI Taxonomy" id="49283"/>
    <lineage>
        <taxon>Bacteria</taxon>
        <taxon>Bacillati</taxon>
        <taxon>Bacillota</taxon>
        <taxon>Bacilli</taxon>
        <taxon>Bacillales</taxon>
        <taxon>Paenibacillaceae</taxon>
        <taxon>Paenibacillus</taxon>
    </lineage>
</organism>
<keyword evidence="3" id="KW-0808">Transferase</keyword>
<feature type="domain" description="Type III secretion system flagellar brake protein YcgR PilZN" evidence="2">
    <location>
        <begin position="4"/>
        <end position="90"/>
    </location>
</feature>
<evidence type="ECO:0000259" key="1">
    <source>
        <dbReference type="Pfam" id="PF07238"/>
    </source>
</evidence>
<dbReference type="OrthoDB" id="1951449at2"/>
<dbReference type="Proteomes" id="UP000266177">
    <property type="component" value="Unassembled WGS sequence"/>
</dbReference>
<dbReference type="Gene3D" id="2.40.10.220">
    <property type="entry name" value="predicted glycosyltransferase like domains"/>
    <property type="match status" value="1"/>
</dbReference>
<reference evidence="3 4" key="1">
    <citation type="submission" date="2018-09" db="EMBL/GenBank/DDBJ databases">
        <title>Paenibacillus SK2017-BO5.</title>
        <authorList>
            <person name="Piskunova J.V."/>
            <person name="Dubiley S.A."/>
            <person name="Severinov K.V."/>
        </authorList>
    </citation>
    <scope>NUCLEOTIDE SEQUENCE [LARGE SCALE GENOMIC DNA]</scope>
    <source>
        <strain evidence="3 4">BO5</strain>
    </source>
</reference>
<dbReference type="AlphaFoldDB" id="A0A3A3GKU2"/>
<name>A0A3A3GKU2_PANTH</name>
<evidence type="ECO:0000259" key="2">
    <source>
        <dbReference type="Pfam" id="PF12945"/>
    </source>
</evidence>
<gene>
    <name evidence="3" type="ORF">DQX05_09065</name>
</gene>
<evidence type="ECO:0000313" key="4">
    <source>
        <dbReference type="Proteomes" id="UP000266177"/>
    </source>
</evidence>
<dbReference type="EMBL" id="QYZD01000006">
    <property type="protein sequence ID" value="RJG24464.1"/>
    <property type="molecule type" value="Genomic_DNA"/>
</dbReference>
<accession>A0A3A3GKU2</accession>
<dbReference type="Pfam" id="PF07238">
    <property type="entry name" value="PilZ"/>
    <property type="match status" value="1"/>
</dbReference>
<protein>
    <submittedName>
        <fullName evidence="3">Glycosyl transferase</fullName>
    </submittedName>
</protein>
<proteinExistence type="predicted"/>
<dbReference type="InterPro" id="IPR009875">
    <property type="entry name" value="PilZ_domain"/>
</dbReference>
<dbReference type="GO" id="GO:0016740">
    <property type="term" value="F:transferase activity"/>
    <property type="evidence" value="ECO:0007669"/>
    <property type="project" value="UniProtKB-KW"/>
</dbReference>
<feature type="domain" description="PilZ" evidence="1">
    <location>
        <begin position="99"/>
        <end position="206"/>
    </location>
</feature>
<dbReference type="Pfam" id="PF12945">
    <property type="entry name" value="PilZNR"/>
    <property type="match status" value="1"/>
</dbReference>